<organism evidence="1 2">
    <name type="scientific">Streptomyces turgidiscabies (strain Car8)</name>
    <dbReference type="NCBI Taxonomy" id="698760"/>
    <lineage>
        <taxon>Bacteria</taxon>
        <taxon>Bacillati</taxon>
        <taxon>Actinomycetota</taxon>
        <taxon>Actinomycetes</taxon>
        <taxon>Kitasatosporales</taxon>
        <taxon>Streptomycetaceae</taxon>
        <taxon>Streptomyces</taxon>
    </lineage>
</organism>
<dbReference type="RefSeq" id="WP_006376135.1">
    <property type="nucleotide sequence ID" value="NZ_AEJB01000205.1"/>
</dbReference>
<evidence type="ECO:0008006" key="3">
    <source>
        <dbReference type="Google" id="ProtNLM"/>
    </source>
</evidence>
<dbReference type="SUPFAM" id="SSF101386">
    <property type="entry name" value="all-alpha NTP pyrophosphatases"/>
    <property type="match status" value="1"/>
</dbReference>
<dbReference type="AlphaFoldDB" id="L7FAW9"/>
<evidence type="ECO:0000313" key="1">
    <source>
        <dbReference type="EMBL" id="ELP68708.1"/>
    </source>
</evidence>
<evidence type="ECO:0000313" key="2">
    <source>
        <dbReference type="Proteomes" id="UP000010931"/>
    </source>
</evidence>
<comment type="caution">
    <text evidence="1">The sequence shown here is derived from an EMBL/GenBank/DDBJ whole genome shotgun (WGS) entry which is preliminary data.</text>
</comment>
<reference evidence="1 2" key="1">
    <citation type="journal article" date="2011" name="Plasmid">
        <title>Streptomyces turgidiscabies Car8 contains a modular pathogenicity island that shares virulence genes with other actinobacterial plant pathogens.</title>
        <authorList>
            <person name="Huguet-Tapia J.C."/>
            <person name="Badger J.H."/>
            <person name="Loria R."/>
            <person name="Pettis G.S."/>
        </authorList>
    </citation>
    <scope>NUCLEOTIDE SEQUENCE [LARGE SCALE GENOMIC DNA]</scope>
    <source>
        <strain evidence="1 2">Car8</strain>
    </source>
</reference>
<gene>
    <name evidence="1" type="ORF">STRTUCAR8_03824</name>
</gene>
<keyword evidence="2" id="KW-1185">Reference proteome</keyword>
<dbReference type="Proteomes" id="UP000010931">
    <property type="component" value="Unassembled WGS sequence"/>
</dbReference>
<name>L7FAW9_STRT8</name>
<proteinExistence type="predicted"/>
<sequence>MPDELGPFQGVWDAWVEVQEQIERKPISHFEQAVQIQFSELREHLEAGDREAAAREMVDVVSIALNTLRKLGFSPTEIAEIAQNRAKDRMLGQAEKILDKYESVHQI</sequence>
<dbReference type="PATRIC" id="fig|698760.3.peg.2568"/>
<dbReference type="EMBL" id="AEJB01000205">
    <property type="protein sequence ID" value="ELP68708.1"/>
    <property type="molecule type" value="Genomic_DNA"/>
</dbReference>
<protein>
    <recommendedName>
        <fullName evidence="3">MazG nucleotide pyrophosphohydrolase domain protein</fullName>
    </recommendedName>
</protein>
<dbReference type="GeneID" id="97404460"/>
<accession>L7FAW9</accession>